<dbReference type="Pfam" id="PF16916">
    <property type="entry name" value="ZT_dimer"/>
    <property type="match status" value="1"/>
</dbReference>
<comment type="similarity">
    <text evidence="2">Belongs to the cation diffusion facilitator (CDF) transporter (TC 2.A.4) family.</text>
</comment>
<dbReference type="InterPro" id="IPR002524">
    <property type="entry name" value="Cation_efflux"/>
</dbReference>
<dbReference type="EMBL" id="CP014206">
    <property type="protein sequence ID" value="AMK11161.1"/>
    <property type="molecule type" value="Genomic_DNA"/>
</dbReference>
<keyword evidence="3" id="KW-0813">Transport</keyword>
<gene>
    <name evidence="11" type="ORF">AWY79_08550</name>
    <name evidence="12" type="ORF">EDC59_101585</name>
</gene>
<dbReference type="InterPro" id="IPR036837">
    <property type="entry name" value="Cation_efflux_CTD_sf"/>
</dbReference>
<dbReference type="GO" id="GO:0005886">
    <property type="term" value="C:plasma membrane"/>
    <property type="evidence" value="ECO:0007669"/>
    <property type="project" value="TreeGrafter"/>
</dbReference>
<protein>
    <submittedName>
        <fullName evidence="12">Cation diffusion facilitator family transporter</fullName>
    </submittedName>
    <submittedName>
        <fullName evidence="11">Cation transporter</fullName>
    </submittedName>
</protein>
<dbReference type="GO" id="GO:0006882">
    <property type="term" value="P:intracellular zinc ion homeostasis"/>
    <property type="evidence" value="ECO:0007669"/>
    <property type="project" value="TreeGrafter"/>
</dbReference>
<dbReference type="Proteomes" id="UP000295506">
    <property type="component" value="Unassembled WGS sequence"/>
</dbReference>
<evidence type="ECO:0000256" key="4">
    <source>
        <dbReference type="ARBA" id="ARBA00022692"/>
    </source>
</evidence>
<evidence type="ECO:0000259" key="10">
    <source>
        <dbReference type="Pfam" id="PF16916"/>
    </source>
</evidence>
<reference evidence="11 13" key="1">
    <citation type="journal article" date="2016" name="Front. Microbiol.">
        <title>Genome Sequence of the Piezophilic, Mesophilic Sulfate-Reducing Bacterium Desulfovibrio indicus J2T.</title>
        <authorList>
            <person name="Cao J."/>
            <person name="Maignien L."/>
            <person name="Shao Z."/>
            <person name="Alain K."/>
            <person name="Jebbar M."/>
        </authorList>
    </citation>
    <scope>NUCLEOTIDE SEQUENCE [LARGE SCALE GENOMIC DNA]</scope>
    <source>
        <strain evidence="11 13">J2</strain>
    </source>
</reference>
<feature type="domain" description="Cation efflux protein transmembrane" evidence="9">
    <location>
        <begin position="11"/>
        <end position="205"/>
    </location>
</feature>
<dbReference type="PANTHER" id="PTHR43840:SF15">
    <property type="entry name" value="MITOCHONDRIAL METAL TRANSPORTER 1-RELATED"/>
    <property type="match status" value="1"/>
</dbReference>
<feature type="region of interest" description="Disordered" evidence="7">
    <location>
        <begin position="307"/>
        <end position="340"/>
    </location>
</feature>
<dbReference type="GO" id="GO:0015086">
    <property type="term" value="F:cadmium ion transmembrane transporter activity"/>
    <property type="evidence" value="ECO:0007669"/>
    <property type="project" value="TreeGrafter"/>
</dbReference>
<evidence type="ECO:0000259" key="9">
    <source>
        <dbReference type="Pfam" id="PF01545"/>
    </source>
</evidence>
<reference evidence="12 14" key="2">
    <citation type="submission" date="2019-03" db="EMBL/GenBank/DDBJ databases">
        <title>Genomic Encyclopedia of Type Strains, Phase IV (KMG-IV): sequencing the most valuable type-strain genomes for metagenomic binning, comparative biology and taxonomic classification.</title>
        <authorList>
            <person name="Goeker M."/>
        </authorList>
    </citation>
    <scope>NUCLEOTIDE SEQUENCE [LARGE SCALE GENOMIC DNA]</scope>
    <source>
        <strain evidence="12 14">DSM 101483</strain>
    </source>
</reference>
<evidence type="ECO:0000256" key="6">
    <source>
        <dbReference type="ARBA" id="ARBA00023136"/>
    </source>
</evidence>
<dbReference type="InterPro" id="IPR027469">
    <property type="entry name" value="Cation_efflux_TMD_sf"/>
</dbReference>
<dbReference type="GO" id="GO:0015341">
    <property type="term" value="F:zinc efflux antiporter activity"/>
    <property type="evidence" value="ECO:0007669"/>
    <property type="project" value="TreeGrafter"/>
</dbReference>
<feature type="transmembrane region" description="Helical" evidence="8">
    <location>
        <begin position="43"/>
        <end position="61"/>
    </location>
</feature>
<evidence type="ECO:0000313" key="11">
    <source>
        <dbReference type="EMBL" id="AMK11161.1"/>
    </source>
</evidence>
<keyword evidence="5 8" id="KW-1133">Transmembrane helix</keyword>
<dbReference type="Gene3D" id="1.20.1510.10">
    <property type="entry name" value="Cation efflux protein transmembrane domain"/>
    <property type="match status" value="1"/>
</dbReference>
<keyword evidence="6 8" id="KW-0472">Membrane</keyword>
<evidence type="ECO:0000256" key="8">
    <source>
        <dbReference type="SAM" id="Phobius"/>
    </source>
</evidence>
<feature type="compositionally biased region" description="Pro residues" evidence="7">
    <location>
        <begin position="324"/>
        <end position="333"/>
    </location>
</feature>
<organism evidence="12 14">
    <name type="scientific">Pseudodesulfovibrio indicus</name>
    <dbReference type="NCBI Taxonomy" id="1716143"/>
    <lineage>
        <taxon>Bacteria</taxon>
        <taxon>Pseudomonadati</taxon>
        <taxon>Thermodesulfobacteriota</taxon>
        <taxon>Desulfovibrionia</taxon>
        <taxon>Desulfovibrionales</taxon>
        <taxon>Desulfovibrionaceae</taxon>
    </lineage>
</organism>
<proteinExistence type="inferred from homology"/>
<dbReference type="Gene3D" id="3.30.70.1350">
    <property type="entry name" value="Cation efflux protein, cytoplasmic domain"/>
    <property type="match status" value="1"/>
</dbReference>
<evidence type="ECO:0000313" key="12">
    <source>
        <dbReference type="EMBL" id="TDT92180.1"/>
    </source>
</evidence>
<evidence type="ECO:0000313" key="14">
    <source>
        <dbReference type="Proteomes" id="UP000295506"/>
    </source>
</evidence>
<sequence>MIGGSPKRYAIYSIGASILTLVLKFGAWGMTGSVGLLSDATESLVNLTAGVLALTAITIALRPADSDHAYGHGKAEYFSSGIEGVLIIVAAIGIAWAALHRFLAPQPLDHLGFGLVLALVSSAVNFLTARIMLRAADRFDSITLEADARHLLTDVWTSVGLVAGLAVIIVMPEWKILDPIIALVMAVNIVFTGVGLLKRSVGGLMDDALPEGELEIIATAIRSYTGEDSSFHGLRTRKSGPKRFIDFHLLVPGSMTVHDSHELCELIEELIHSKLPRAEVTIHVEPLESETSYDGKAVGGACSASLGGSCPAISPDSPLSPVSPTSPPPPPPPPKDESGE</sequence>
<dbReference type="NCBIfam" id="TIGR01297">
    <property type="entry name" value="CDF"/>
    <property type="match status" value="1"/>
</dbReference>
<evidence type="ECO:0000256" key="7">
    <source>
        <dbReference type="SAM" id="MobiDB-lite"/>
    </source>
</evidence>
<feature type="transmembrane region" description="Helical" evidence="8">
    <location>
        <begin position="9"/>
        <end position="31"/>
    </location>
</feature>
<evidence type="ECO:0000256" key="3">
    <source>
        <dbReference type="ARBA" id="ARBA00022448"/>
    </source>
</evidence>
<dbReference type="Proteomes" id="UP000055611">
    <property type="component" value="Chromosome"/>
</dbReference>
<dbReference type="OrthoDB" id="9806522at2"/>
<dbReference type="SUPFAM" id="SSF161111">
    <property type="entry name" value="Cation efflux protein transmembrane domain-like"/>
    <property type="match status" value="1"/>
</dbReference>
<keyword evidence="4 8" id="KW-0812">Transmembrane</keyword>
<dbReference type="RefSeq" id="WP_066802501.1">
    <property type="nucleotide sequence ID" value="NZ_CP014206.1"/>
</dbReference>
<dbReference type="EMBL" id="SOBK01000001">
    <property type="protein sequence ID" value="TDT92180.1"/>
    <property type="molecule type" value="Genomic_DNA"/>
</dbReference>
<dbReference type="InterPro" id="IPR027470">
    <property type="entry name" value="Cation_efflux_CTD"/>
</dbReference>
<evidence type="ECO:0000256" key="1">
    <source>
        <dbReference type="ARBA" id="ARBA00004141"/>
    </source>
</evidence>
<feature type="transmembrane region" description="Helical" evidence="8">
    <location>
        <begin position="151"/>
        <end position="170"/>
    </location>
</feature>
<keyword evidence="13" id="KW-1185">Reference proteome</keyword>
<evidence type="ECO:0000313" key="13">
    <source>
        <dbReference type="Proteomes" id="UP000055611"/>
    </source>
</evidence>
<name>A0A126QML5_9BACT</name>
<feature type="compositionally biased region" description="Low complexity" evidence="7">
    <location>
        <begin position="307"/>
        <end position="323"/>
    </location>
</feature>
<dbReference type="SUPFAM" id="SSF160240">
    <property type="entry name" value="Cation efflux protein cytoplasmic domain-like"/>
    <property type="match status" value="1"/>
</dbReference>
<dbReference type="Pfam" id="PF01545">
    <property type="entry name" value="Cation_efflux"/>
    <property type="match status" value="1"/>
</dbReference>
<dbReference type="PANTHER" id="PTHR43840">
    <property type="entry name" value="MITOCHONDRIAL METAL TRANSPORTER 1-RELATED"/>
    <property type="match status" value="1"/>
</dbReference>
<dbReference type="InterPro" id="IPR058533">
    <property type="entry name" value="Cation_efflux_TM"/>
</dbReference>
<accession>A0A126QML5</accession>
<dbReference type="KEGG" id="dej:AWY79_08550"/>
<evidence type="ECO:0000256" key="2">
    <source>
        <dbReference type="ARBA" id="ARBA00008114"/>
    </source>
</evidence>
<feature type="domain" description="Cation efflux protein cytoplasmic" evidence="10">
    <location>
        <begin position="210"/>
        <end position="286"/>
    </location>
</feature>
<feature type="transmembrane region" description="Helical" evidence="8">
    <location>
        <begin position="176"/>
        <end position="197"/>
    </location>
</feature>
<feature type="transmembrane region" description="Helical" evidence="8">
    <location>
        <begin position="111"/>
        <end position="131"/>
    </location>
</feature>
<evidence type="ECO:0000256" key="5">
    <source>
        <dbReference type="ARBA" id="ARBA00022989"/>
    </source>
</evidence>
<comment type="subcellular location">
    <subcellularLocation>
        <location evidence="1">Membrane</location>
        <topology evidence="1">Multi-pass membrane protein</topology>
    </subcellularLocation>
</comment>
<dbReference type="GO" id="GO:0015093">
    <property type="term" value="F:ferrous iron transmembrane transporter activity"/>
    <property type="evidence" value="ECO:0007669"/>
    <property type="project" value="TreeGrafter"/>
</dbReference>
<dbReference type="InterPro" id="IPR050291">
    <property type="entry name" value="CDF_Transporter"/>
</dbReference>
<dbReference type="AlphaFoldDB" id="A0A126QML5"/>
<feature type="transmembrane region" description="Helical" evidence="8">
    <location>
        <begin position="81"/>
        <end position="99"/>
    </location>
</feature>